<dbReference type="RefSeq" id="WP_203674578.1">
    <property type="nucleotide sequence ID" value="NZ_BONP01000014.1"/>
</dbReference>
<protein>
    <recommendedName>
        <fullName evidence="4">ABC transporter permease</fullName>
    </recommendedName>
</protein>
<keyword evidence="1" id="KW-0472">Membrane</keyword>
<keyword evidence="1" id="KW-0812">Transmembrane</keyword>
<dbReference type="PANTHER" id="PTHR37305:SF1">
    <property type="entry name" value="MEMBRANE PROTEIN"/>
    <property type="match status" value="1"/>
</dbReference>
<keyword evidence="1" id="KW-1133">Transmembrane helix</keyword>
<evidence type="ECO:0000313" key="3">
    <source>
        <dbReference type="Proteomes" id="UP000614741"/>
    </source>
</evidence>
<keyword evidence="3" id="KW-1185">Reference proteome</keyword>
<gene>
    <name evidence="2" type="ORF">Cph01nite_24270</name>
</gene>
<evidence type="ECO:0000256" key="1">
    <source>
        <dbReference type="SAM" id="Phobius"/>
    </source>
</evidence>
<proteinExistence type="predicted"/>
<feature type="transmembrane region" description="Helical" evidence="1">
    <location>
        <begin position="131"/>
        <end position="154"/>
    </location>
</feature>
<dbReference type="EMBL" id="BONP01000014">
    <property type="protein sequence ID" value="GIG40665.1"/>
    <property type="molecule type" value="Genomic_DNA"/>
</dbReference>
<feature type="transmembrane region" description="Helical" evidence="1">
    <location>
        <begin position="174"/>
        <end position="196"/>
    </location>
</feature>
<evidence type="ECO:0000313" key="2">
    <source>
        <dbReference type="EMBL" id="GIG40665.1"/>
    </source>
</evidence>
<sequence length="287" mass="29543">MTTAATPTSPATAASRPRARTAVQPVTYSRLVAAEWVKIRSLRSTWWALALALAFFPLLAAMRSSSIAAIAADAPPNFFVGPAYVTSGVTLALLVVCGLGVVAVTAEYRTGQIRSTLAAAPTRLPALRAKLTVVTGLAFAVGLVGVLTGWAAAAPWFGTIGMSVDLTDPQHVRLMLGVPLYLAAMTALAFALGAIVRSSAAGIASVLGLVFVVEPAFAYIPFEPLQELAAYLPTAAGARLVTSDSLGSVVTGSGVTTLGPWGGFGVLLAWVAVLLVVASVLLRRRDV</sequence>
<feature type="transmembrane region" description="Helical" evidence="1">
    <location>
        <begin position="83"/>
        <end position="106"/>
    </location>
</feature>
<dbReference type="Proteomes" id="UP000614741">
    <property type="component" value="Unassembled WGS sequence"/>
</dbReference>
<organism evidence="2 3">
    <name type="scientific">Cellulomonas phragmiteti</name>
    <dbReference type="NCBI Taxonomy" id="478780"/>
    <lineage>
        <taxon>Bacteria</taxon>
        <taxon>Bacillati</taxon>
        <taxon>Actinomycetota</taxon>
        <taxon>Actinomycetes</taxon>
        <taxon>Micrococcales</taxon>
        <taxon>Cellulomonadaceae</taxon>
        <taxon>Cellulomonas</taxon>
    </lineage>
</organism>
<evidence type="ECO:0008006" key="4">
    <source>
        <dbReference type="Google" id="ProtNLM"/>
    </source>
</evidence>
<dbReference type="Pfam" id="PF12730">
    <property type="entry name" value="ABC2_membrane_4"/>
    <property type="match status" value="1"/>
</dbReference>
<reference evidence="2 3" key="1">
    <citation type="submission" date="2021-01" db="EMBL/GenBank/DDBJ databases">
        <title>Whole genome shotgun sequence of Cellulomonas phragmiteti NBRC 110785.</title>
        <authorList>
            <person name="Komaki H."/>
            <person name="Tamura T."/>
        </authorList>
    </citation>
    <scope>NUCLEOTIDE SEQUENCE [LARGE SCALE GENOMIC DNA]</scope>
    <source>
        <strain evidence="2 3">NBRC 110785</strain>
    </source>
</reference>
<feature type="transmembrane region" description="Helical" evidence="1">
    <location>
        <begin position="261"/>
        <end position="282"/>
    </location>
</feature>
<feature type="transmembrane region" description="Helical" evidence="1">
    <location>
        <begin position="203"/>
        <end position="222"/>
    </location>
</feature>
<accession>A0ABQ4DMT9</accession>
<comment type="caution">
    <text evidence="2">The sequence shown here is derived from an EMBL/GenBank/DDBJ whole genome shotgun (WGS) entry which is preliminary data.</text>
</comment>
<name>A0ABQ4DMT9_9CELL</name>
<dbReference type="PANTHER" id="PTHR37305">
    <property type="entry name" value="INTEGRAL MEMBRANE PROTEIN-RELATED"/>
    <property type="match status" value="1"/>
</dbReference>
<feature type="transmembrane region" description="Helical" evidence="1">
    <location>
        <begin position="46"/>
        <end position="71"/>
    </location>
</feature>